<gene>
    <name evidence="1" type="ORF">RUN39_v1_490047</name>
</gene>
<protein>
    <submittedName>
        <fullName evidence="1">Uncharacterized protein</fullName>
    </submittedName>
</protein>
<dbReference type="EMBL" id="LN899819">
    <property type="protein sequence ID" value="CUV12976.1"/>
    <property type="molecule type" value="Genomic_DNA"/>
</dbReference>
<accession>A0A0S4TSC6</accession>
<dbReference type="AlphaFoldDB" id="A0A0S4TSC6"/>
<sequence>MTAVAMRLESVLTCPLCGFAWQETMPTDTCVFFAECPGCHARLRPRPGDCCVFCSYGSVPCPPVQLRRNGPHEAGGPAG</sequence>
<organism evidence="1">
    <name type="scientific">Ralstonia solanacearum</name>
    <name type="common">Pseudomonas solanacearum</name>
    <dbReference type="NCBI Taxonomy" id="305"/>
    <lineage>
        <taxon>Bacteria</taxon>
        <taxon>Pseudomonadati</taxon>
        <taxon>Pseudomonadota</taxon>
        <taxon>Betaproteobacteria</taxon>
        <taxon>Burkholderiales</taxon>
        <taxon>Burkholderiaceae</taxon>
        <taxon>Ralstonia</taxon>
        <taxon>Ralstonia solanacearum species complex</taxon>
    </lineage>
</organism>
<reference evidence="1" key="1">
    <citation type="submission" date="2015-10" db="EMBL/GenBank/DDBJ databases">
        <authorList>
            <person name="Gilbert D.G."/>
        </authorList>
    </citation>
    <scope>NUCLEOTIDE SEQUENCE</scope>
    <source>
        <strain evidence="1">Phyl III-seqv23</strain>
    </source>
</reference>
<dbReference type="InterPro" id="IPR047677">
    <property type="entry name" value="GDCCVxC"/>
</dbReference>
<dbReference type="NCBIfam" id="NF041374">
    <property type="entry name" value="GDCCVxC"/>
    <property type="match status" value="1"/>
</dbReference>
<proteinExistence type="predicted"/>
<name>A0A0S4TSC6_RALSL</name>
<evidence type="ECO:0000313" key="1">
    <source>
        <dbReference type="EMBL" id="CUV12976.1"/>
    </source>
</evidence>